<dbReference type="EMBL" id="VJMH01007382">
    <property type="protein sequence ID" value="KAF0683721.1"/>
    <property type="molecule type" value="Genomic_DNA"/>
</dbReference>
<dbReference type="PANTHER" id="PTHR46586:SF3">
    <property type="entry name" value="ANKYRIN REPEAT-CONTAINING PROTEIN"/>
    <property type="match status" value="1"/>
</dbReference>
<dbReference type="SUPFAM" id="SSF48403">
    <property type="entry name" value="Ankyrin repeat"/>
    <property type="match status" value="1"/>
</dbReference>
<proteinExistence type="predicted"/>
<dbReference type="PANTHER" id="PTHR46586">
    <property type="entry name" value="ANKYRIN REPEAT-CONTAINING PROTEIN"/>
    <property type="match status" value="1"/>
</dbReference>
<gene>
    <name evidence="1" type="ORF">As57867_024156</name>
</gene>
<feature type="non-terminal residue" evidence="1">
    <location>
        <position position="1"/>
    </location>
</feature>
<accession>A0A6A4XLM3</accession>
<dbReference type="AlphaFoldDB" id="A0A6A4XLM3"/>
<comment type="caution">
    <text evidence="1">The sequence shown here is derived from an EMBL/GenBank/DDBJ whole genome shotgun (WGS) entry which is preliminary data.</text>
</comment>
<protein>
    <submittedName>
        <fullName evidence="1">Uncharacterized protein</fullName>
    </submittedName>
</protein>
<dbReference type="Gene3D" id="1.25.40.20">
    <property type="entry name" value="Ankyrin repeat-containing domain"/>
    <property type="match status" value="2"/>
</dbReference>
<dbReference type="InterPro" id="IPR002110">
    <property type="entry name" value="Ankyrin_rpt"/>
</dbReference>
<name>A0A6A4XLM3_9STRA</name>
<dbReference type="Pfam" id="PF12796">
    <property type="entry name" value="Ank_2"/>
    <property type="match status" value="1"/>
</dbReference>
<reference evidence="1" key="1">
    <citation type="submission" date="2019-06" db="EMBL/GenBank/DDBJ databases">
        <title>Genomics analysis of Aphanomyces spp. identifies a new class of oomycete effector associated with host adaptation.</title>
        <authorList>
            <person name="Gaulin E."/>
        </authorList>
    </citation>
    <scope>NUCLEOTIDE SEQUENCE</scope>
    <source>
        <strain evidence="1">CBS 578.67</strain>
    </source>
</reference>
<dbReference type="InterPro" id="IPR036770">
    <property type="entry name" value="Ankyrin_rpt-contain_sf"/>
</dbReference>
<evidence type="ECO:0000313" key="1">
    <source>
        <dbReference type="EMBL" id="KAF0683721.1"/>
    </source>
</evidence>
<sequence length="302" mass="32571">PTTGSLHQLAAYHGHACILDALRDNADANYSIENARGGPEEYSDIHVAAERGNVAHLNYILDNIEQHGRQCTKPSCTNKRPHVNYAIGAPLLDTMAADGKLPVVEILLQRETEPTASAMDEAAANGHLDVVTFLHSKSAPCTTAAMDKAATNGHDEIVHFLHVNRTEGCTVEAMNAYAARGNLAMVQWLDENRSEKCSPRALSAAAASGHVAIVEYLVQHKLVTAAAPALLVAASHGQLNVVQVLRGSFPHLCVAKPLQASVNASHDEVVRYLDVNRCDCCHGIPLSDLTKEKKPAKKRKRH</sequence>
<dbReference type="InterPro" id="IPR052050">
    <property type="entry name" value="SecEffector_AnkRepeat"/>
</dbReference>
<organism evidence="1">
    <name type="scientific">Aphanomyces stellatus</name>
    <dbReference type="NCBI Taxonomy" id="120398"/>
    <lineage>
        <taxon>Eukaryota</taxon>
        <taxon>Sar</taxon>
        <taxon>Stramenopiles</taxon>
        <taxon>Oomycota</taxon>
        <taxon>Saprolegniomycetes</taxon>
        <taxon>Saprolegniales</taxon>
        <taxon>Verrucalvaceae</taxon>
        <taxon>Aphanomyces</taxon>
    </lineage>
</organism>